<evidence type="ECO:0000313" key="2">
    <source>
        <dbReference type="EMBL" id="QDU21727.1"/>
    </source>
</evidence>
<sequence>MIVIPRGVCRAFPALARKCLSGRPRGPAPMVVCEVTAGTLAVWARTADAVLAYSAPCGGATGEERVVVPMTVLAAVGGPGTEPVELAVGPGLVGEARFSDRGVPTAHPFEAILPGRQHQLPEPPDAWHPVGPDFPAALHECGRTAAKDATRFALTRLQLRGKAGQVVATDGRTALVWGGFSFPFAADLLVPAVPVFGARELASGVEVRVGRTATHLVVESGPWRVFLAVDTAGRYPDVAGIVPRDAPTVAGIDEADAAALADRLPDLPGADAECRPVTLALDRGVVVLARDDKTGAVERVRLEGSPSAGPRARVVIDRRVLARALALGCHTVRVAGDKPVVFEGGGRTFITVALDPSLAVAADTAADLATVTDVTNTTITDRRIALRHETNGHAPNGRHDPPAADAPDPLAAAEELRLALGDALAKAGRLVAALKCRKKEQRALTQVWSSLKALNLAPGGQP</sequence>
<accession>A0A517XW63</accession>
<name>A0A517XW63_9BACT</name>
<organism evidence="2 3">
    <name type="scientific">Urbifossiella limnaea</name>
    <dbReference type="NCBI Taxonomy" id="2528023"/>
    <lineage>
        <taxon>Bacteria</taxon>
        <taxon>Pseudomonadati</taxon>
        <taxon>Planctomycetota</taxon>
        <taxon>Planctomycetia</taxon>
        <taxon>Gemmatales</taxon>
        <taxon>Gemmataceae</taxon>
        <taxon>Urbifossiella</taxon>
    </lineage>
</organism>
<dbReference type="AlphaFoldDB" id="A0A517XW63"/>
<gene>
    <name evidence="2" type="ORF">ETAA1_37000</name>
</gene>
<proteinExistence type="predicted"/>
<dbReference type="OrthoDB" id="215904at2"/>
<feature type="region of interest" description="Disordered" evidence="1">
    <location>
        <begin position="387"/>
        <end position="407"/>
    </location>
</feature>
<dbReference type="EMBL" id="CP036273">
    <property type="protein sequence ID" value="QDU21727.1"/>
    <property type="molecule type" value="Genomic_DNA"/>
</dbReference>
<reference evidence="2 3" key="1">
    <citation type="submission" date="2019-02" db="EMBL/GenBank/DDBJ databases">
        <title>Deep-cultivation of Planctomycetes and their phenomic and genomic characterization uncovers novel biology.</title>
        <authorList>
            <person name="Wiegand S."/>
            <person name="Jogler M."/>
            <person name="Boedeker C."/>
            <person name="Pinto D."/>
            <person name="Vollmers J."/>
            <person name="Rivas-Marin E."/>
            <person name="Kohn T."/>
            <person name="Peeters S.H."/>
            <person name="Heuer A."/>
            <person name="Rast P."/>
            <person name="Oberbeckmann S."/>
            <person name="Bunk B."/>
            <person name="Jeske O."/>
            <person name="Meyerdierks A."/>
            <person name="Storesund J.E."/>
            <person name="Kallscheuer N."/>
            <person name="Luecker S."/>
            <person name="Lage O.M."/>
            <person name="Pohl T."/>
            <person name="Merkel B.J."/>
            <person name="Hornburger P."/>
            <person name="Mueller R.-W."/>
            <person name="Bruemmer F."/>
            <person name="Labrenz M."/>
            <person name="Spormann A.M."/>
            <person name="Op den Camp H."/>
            <person name="Overmann J."/>
            <person name="Amann R."/>
            <person name="Jetten M.S.M."/>
            <person name="Mascher T."/>
            <person name="Medema M.H."/>
            <person name="Devos D.P."/>
            <person name="Kaster A.-K."/>
            <person name="Ovreas L."/>
            <person name="Rohde M."/>
            <person name="Galperin M.Y."/>
            <person name="Jogler C."/>
        </authorList>
    </citation>
    <scope>NUCLEOTIDE SEQUENCE [LARGE SCALE GENOMIC DNA]</scope>
    <source>
        <strain evidence="2 3">ETA_A1</strain>
    </source>
</reference>
<dbReference type="Proteomes" id="UP000319576">
    <property type="component" value="Chromosome"/>
</dbReference>
<evidence type="ECO:0000256" key="1">
    <source>
        <dbReference type="SAM" id="MobiDB-lite"/>
    </source>
</evidence>
<protein>
    <submittedName>
        <fullName evidence="2">Uncharacterized protein</fullName>
    </submittedName>
</protein>
<feature type="compositionally biased region" description="Basic and acidic residues" evidence="1">
    <location>
        <begin position="387"/>
        <end position="402"/>
    </location>
</feature>
<evidence type="ECO:0000313" key="3">
    <source>
        <dbReference type="Proteomes" id="UP000319576"/>
    </source>
</evidence>
<keyword evidence="3" id="KW-1185">Reference proteome</keyword>
<dbReference type="KEGG" id="uli:ETAA1_37000"/>
<dbReference type="RefSeq" id="WP_145240889.1">
    <property type="nucleotide sequence ID" value="NZ_CP036273.1"/>
</dbReference>